<reference evidence="3 4" key="1">
    <citation type="submission" date="2019-05" db="EMBL/GenBank/DDBJ databases">
        <authorList>
            <consortium name="Pathogen Informatics"/>
        </authorList>
    </citation>
    <scope>NUCLEOTIDE SEQUENCE [LARGE SCALE GENOMIC DNA]</scope>
    <source>
        <strain evidence="3 4">NCTC13032</strain>
    </source>
</reference>
<dbReference type="InterPro" id="IPR045324">
    <property type="entry name" value="Small_multidrug_res"/>
</dbReference>
<evidence type="ECO:0000256" key="1">
    <source>
        <dbReference type="RuleBase" id="RU003942"/>
    </source>
</evidence>
<gene>
    <name evidence="3" type="primary">mdtI</name>
    <name evidence="3" type="ORF">NCTC13032_03100</name>
</gene>
<keyword evidence="1 2" id="KW-0812">Transmembrane</keyword>
<dbReference type="Proteomes" id="UP000310719">
    <property type="component" value="Chromosome"/>
</dbReference>
<feature type="transmembrane region" description="Helical" evidence="2">
    <location>
        <begin position="37"/>
        <end position="55"/>
    </location>
</feature>
<dbReference type="STRING" id="83655.APT61_12060"/>
<keyword evidence="2" id="KW-0472">Membrane</keyword>
<protein>
    <submittedName>
        <fullName evidence="3">Spermidine export protein MdtI</fullName>
    </submittedName>
</protein>
<dbReference type="Pfam" id="PF00893">
    <property type="entry name" value="Multi_Drug_Res"/>
    <property type="match status" value="1"/>
</dbReference>
<dbReference type="AlphaFoldDB" id="A0A4V6JIC1"/>
<organism evidence="3 4">
    <name type="scientific">Leclercia adecarboxylata</name>
    <dbReference type="NCBI Taxonomy" id="83655"/>
    <lineage>
        <taxon>Bacteria</taxon>
        <taxon>Pseudomonadati</taxon>
        <taxon>Pseudomonadota</taxon>
        <taxon>Gammaproteobacteria</taxon>
        <taxon>Enterobacterales</taxon>
        <taxon>Enterobacteriaceae</taxon>
        <taxon>Leclercia</taxon>
    </lineage>
</organism>
<feature type="transmembrane region" description="Helical" evidence="2">
    <location>
        <begin position="6"/>
        <end position="25"/>
    </location>
</feature>
<dbReference type="GO" id="GO:0005886">
    <property type="term" value="C:plasma membrane"/>
    <property type="evidence" value="ECO:0007669"/>
    <property type="project" value="UniProtKB-SubCell"/>
</dbReference>
<dbReference type="GO" id="GO:0022857">
    <property type="term" value="F:transmembrane transporter activity"/>
    <property type="evidence" value="ECO:0007669"/>
    <property type="project" value="InterPro"/>
</dbReference>
<name>A0A4V6JIC1_9ENTR</name>
<evidence type="ECO:0000256" key="2">
    <source>
        <dbReference type="SAM" id="Phobius"/>
    </source>
</evidence>
<dbReference type="EMBL" id="LR590464">
    <property type="protein sequence ID" value="VTP67543.1"/>
    <property type="molecule type" value="Genomic_DNA"/>
</dbReference>
<sequence>MQQFEWVHGAWLALAIVLEIAANVLLKFSDGFRRKVYGLLSIAAVLGAFSALSTGG</sequence>
<dbReference type="Gene3D" id="1.10.3730.20">
    <property type="match status" value="1"/>
</dbReference>
<comment type="subcellular location">
    <subcellularLocation>
        <location evidence="1">Cell membrane</location>
        <topology evidence="1">Multi-pass membrane protein</topology>
    </subcellularLocation>
</comment>
<evidence type="ECO:0000313" key="3">
    <source>
        <dbReference type="EMBL" id="VTP67543.1"/>
    </source>
</evidence>
<comment type="similarity">
    <text evidence="1">Belongs to the drug/metabolite transporter (DMT) superfamily. Small multidrug resistance (SMR) (TC 2.A.7.1) family.</text>
</comment>
<evidence type="ECO:0000313" key="4">
    <source>
        <dbReference type="Proteomes" id="UP000310719"/>
    </source>
</evidence>
<accession>A0A4V6JIC1</accession>
<keyword evidence="2" id="KW-1133">Transmembrane helix</keyword>
<proteinExistence type="inferred from homology"/>